<organism evidence="3 4">
    <name type="scientific">Frankia torreyi</name>
    <dbReference type="NCBI Taxonomy" id="1856"/>
    <lineage>
        <taxon>Bacteria</taxon>
        <taxon>Bacillati</taxon>
        <taxon>Actinomycetota</taxon>
        <taxon>Actinomycetes</taxon>
        <taxon>Frankiales</taxon>
        <taxon>Frankiaceae</taxon>
        <taxon>Frankia</taxon>
    </lineage>
</organism>
<dbReference type="PATRIC" id="fig|1502723.3.peg.7166"/>
<dbReference type="SMART" id="SM00857">
    <property type="entry name" value="Resolvase"/>
    <property type="match status" value="1"/>
</dbReference>
<dbReference type="AlphaFoldDB" id="A0A0D8B5G9"/>
<dbReference type="PANTHER" id="PTHR30461:SF23">
    <property type="entry name" value="DNA RECOMBINASE-RELATED"/>
    <property type="match status" value="1"/>
</dbReference>
<dbReference type="Pfam" id="PF07508">
    <property type="entry name" value="Recombinase"/>
    <property type="match status" value="1"/>
</dbReference>
<dbReference type="InterPro" id="IPR025827">
    <property type="entry name" value="Zn_ribbon_recom_dom"/>
</dbReference>
<dbReference type="OrthoDB" id="8782062at2"/>
<dbReference type="Gene3D" id="3.90.1750.20">
    <property type="entry name" value="Putative Large Serine Recombinase, Chain B, Domain 2"/>
    <property type="match status" value="1"/>
</dbReference>
<gene>
    <name evidence="3" type="ORF">FF36_06196</name>
</gene>
<dbReference type="RefSeq" id="WP_044888592.1">
    <property type="nucleotide sequence ID" value="NZ_JYFN01000099.1"/>
</dbReference>
<protein>
    <submittedName>
        <fullName evidence="3">Site-specific recombinase, DNA invertase Pin</fullName>
    </submittedName>
</protein>
<dbReference type="InterPro" id="IPR011109">
    <property type="entry name" value="DNA_bind_recombinase_dom"/>
</dbReference>
<dbReference type="EMBL" id="JYFN01000099">
    <property type="protein sequence ID" value="KJE19538.1"/>
    <property type="molecule type" value="Genomic_DNA"/>
</dbReference>
<feature type="domain" description="Resolvase/invertase-type recombinase catalytic" evidence="1">
    <location>
        <begin position="19"/>
        <end position="170"/>
    </location>
</feature>
<dbReference type="GO" id="GO:0003677">
    <property type="term" value="F:DNA binding"/>
    <property type="evidence" value="ECO:0007669"/>
    <property type="project" value="InterPro"/>
</dbReference>
<evidence type="ECO:0000313" key="3">
    <source>
        <dbReference type="EMBL" id="KJE19538.1"/>
    </source>
</evidence>
<sequence length="721" mass="80508">MLLCEREVGKIQGQHRDRLAVVYVRQSSRQQVLDHGESTRLQYGLVERAGALGWSSSRVLVIDEDLGRSAAGVAERPGFARLVTEITMGHVGLVVGLEMSRLARAGRDWHQLVELCSLAGVLLADTDGVYDPNEYNDRLLLGLKGTMSEVELHVLKQRMTAGRLARAGRGELAVPLPAGYVRRPSGEVALDPDEQVQAVVRLVFELFERLGTVHAVLRFLVEHRVQIGMRERSGPGKGEVVWRPPHQQGLVNMLRNPAYAGIYAYGRSRTDPSRRRPGREHSGRVRGLQAEQWQVRIDGALPAYIGAEQYERNLARMAANRARADSLGAPRDGPALLAGLVVCGHCGQRMQVAYEAGACGPVHRYCCQRRHHTYGEPRCQQMAGRCVDDHVVSQVLDALAPAALEVSLAAAEQIEAHRAQVDRIWRQRRERAEYAAERARRQYQLAEPENRLVVRQLEREWEQALAARAQFAEDHARFARQHPTRLSGAEQTAIRALAADIPALWSAPTTTTADRKRLIRAVVDQVTVTAAGTSEQVHATITWAGGHQTHADLVRPVARLDQLSYHPALVARLAELVDAGLGNAAIADQLAADGFRTPHLRERFNVGEIQHLARRLGLRPGLDHDRRTDRGSLGPDQWWLTDLARQIAMPAATLYTWVRRGWATGRQDSRPPYRWIITANHAEVERLRALHQLPAGYHNRRRWTDDPADQQFQHQHGGNTS</sequence>
<reference evidence="4" key="1">
    <citation type="submission" date="2015-02" db="EMBL/GenBank/DDBJ databases">
        <title>Draft Genome of Frankia sp. CpI1-S.</title>
        <authorList>
            <person name="Oshone R.T."/>
            <person name="Ngom M."/>
            <person name="Ghodhbane-Gtari F."/>
            <person name="Gtari M."/>
            <person name="Morris K."/>
            <person name="Thomas K."/>
            <person name="Sen A."/>
            <person name="Tisa L.S."/>
        </authorList>
    </citation>
    <scope>NUCLEOTIDE SEQUENCE [LARGE SCALE GENOMIC DNA]</scope>
    <source>
        <strain evidence="4">CpI1-S</strain>
    </source>
</reference>
<dbReference type="PANTHER" id="PTHR30461">
    <property type="entry name" value="DNA-INVERTASE FROM LAMBDOID PROPHAGE"/>
    <property type="match status" value="1"/>
</dbReference>
<evidence type="ECO:0000259" key="2">
    <source>
        <dbReference type="PROSITE" id="PS51737"/>
    </source>
</evidence>
<feature type="domain" description="Recombinase" evidence="2">
    <location>
        <begin position="177"/>
        <end position="323"/>
    </location>
</feature>
<comment type="caution">
    <text evidence="3">The sequence shown here is derived from an EMBL/GenBank/DDBJ whole genome shotgun (WGS) entry which is preliminary data.</text>
</comment>
<dbReference type="Gene3D" id="3.40.50.1390">
    <property type="entry name" value="Resolvase, N-terminal catalytic domain"/>
    <property type="match status" value="1"/>
</dbReference>
<dbReference type="CDD" id="cd00338">
    <property type="entry name" value="Ser_Recombinase"/>
    <property type="match status" value="1"/>
</dbReference>
<dbReference type="PROSITE" id="PS51736">
    <property type="entry name" value="RECOMBINASES_3"/>
    <property type="match status" value="1"/>
</dbReference>
<dbReference type="PROSITE" id="PS51737">
    <property type="entry name" value="RECOMBINASE_DNA_BIND"/>
    <property type="match status" value="1"/>
</dbReference>
<proteinExistence type="predicted"/>
<dbReference type="SUPFAM" id="SSF53041">
    <property type="entry name" value="Resolvase-like"/>
    <property type="match status" value="1"/>
</dbReference>
<evidence type="ECO:0000313" key="4">
    <source>
        <dbReference type="Proteomes" id="UP000032545"/>
    </source>
</evidence>
<reference evidence="3 4" key="2">
    <citation type="journal article" date="2016" name="Genome Announc.">
        <title>Permanent Draft Genome Sequences for Two Variants of Frankia sp. Strain CpI1, the First Frankia Strain Isolated from Root Nodules of Comptonia peregrina.</title>
        <authorList>
            <person name="Oshone R."/>
            <person name="Hurst S.G.IV."/>
            <person name="Abebe-Akele F."/>
            <person name="Simpson S."/>
            <person name="Morris K."/>
            <person name="Thomas W.K."/>
            <person name="Tisa L.S."/>
        </authorList>
    </citation>
    <scope>NUCLEOTIDE SEQUENCE [LARGE SCALE GENOMIC DNA]</scope>
    <source>
        <strain evidence="4">CpI1-S</strain>
    </source>
</reference>
<dbReference type="GO" id="GO:0000150">
    <property type="term" value="F:DNA strand exchange activity"/>
    <property type="evidence" value="ECO:0007669"/>
    <property type="project" value="InterPro"/>
</dbReference>
<accession>A0A0D8B5G9</accession>
<evidence type="ECO:0000259" key="1">
    <source>
        <dbReference type="PROSITE" id="PS51736"/>
    </source>
</evidence>
<dbReference type="InterPro" id="IPR050639">
    <property type="entry name" value="SSR_resolvase"/>
</dbReference>
<dbReference type="InterPro" id="IPR036162">
    <property type="entry name" value="Resolvase-like_N_sf"/>
</dbReference>
<dbReference type="Pfam" id="PF13408">
    <property type="entry name" value="Zn_ribbon_recom"/>
    <property type="match status" value="1"/>
</dbReference>
<keyword evidence="4" id="KW-1185">Reference proteome</keyword>
<name>A0A0D8B5G9_9ACTN</name>
<dbReference type="InterPro" id="IPR038109">
    <property type="entry name" value="DNA_bind_recomb_sf"/>
</dbReference>
<dbReference type="InterPro" id="IPR006119">
    <property type="entry name" value="Resolv_N"/>
</dbReference>
<dbReference type="Proteomes" id="UP000032545">
    <property type="component" value="Unassembled WGS sequence"/>
</dbReference>
<dbReference type="Pfam" id="PF00239">
    <property type="entry name" value="Resolvase"/>
    <property type="match status" value="1"/>
</dbReference>